<feature type="region of interest" description="Disordered" evidence="1">
    <location>
        <begin position="1"/>
        <end position="61"/>
    </location>
</feature>
<organism evidence="2 3">
    <name type="scientific">Psilocybe cyanescens</name>
    <dbReference type="NCBI Taxonomy" id="93625"/>
    <lineage>
        <taxon>Eukaryota</taxon>
        <taxon>Fungi</taxon>
        <taxon>Dikarya</taxon>
        <taxon>Basidiomycota</taxon>
        <taxon>Agaricomycotina</taxon>
        <taxon>Agaricomycetes</taxon>
        <taxon>Agaricomycetidae</taxon>
        <taxon>Agaricales</taxon>
        <taxon>Agaricineae</taxon>
        <taxon>Strophariaceae</taxon>
        <taxon>Psilocybe</taxon>
    </lineage>
</organism>
<dbReference type="AlphaFoldDB" id="A0A409XRK8"/>
<sequence length="170" mass="19051">MSFTLPSSSIISPNRVASRPAPRRMRIPSEPPAESNTAHTASDSSWKRSPRVRPASTRGVQKTYNLHRRTMSDGNAIGTLNRGTISSTPLEPLHPSIGEYWEKRARDQHQAEMLVFVFNSGMARLTPEHAQDEEMSLSTSHEAQEEMSVTTLKKAQEWLSSIKEEHEGDL</sequence>
<evidence type="ECO:0000313" key="3">
    <source>
        <dbReference type="Proteomes" id="UP000283269"/>
    </source>
</evidence>
<evidence type="ECO:0000313" key="2">
    <source>
        <dbReference type="EMBL" id="PPQ93445.1"/>
    </source>
</evidence>
<protein>
    <submittedName>
        <fullName evidence="2">Uncharacterized protein</fullName>
    </submittedName>
</protein>
<comment type="caution">
    <text evidence="2">The sequence shown here is derived from an EMBL/GenBank/DDBJ whole genome shotgun (WGS) entry which is preliminary data.</text>
</comment>
<dbReference type="EMBL" id="NHYD01000753">
    <property type="protein sequence ID" value="PPQ93445.1"/>
    <property type="molecule type" value="Genomic_DNA"/>
</dbReference>
<name>A0A409XRK8_PSICY</name>
<accession>A0A409XRK8</accession>
<feature type="compositionally biased region" description="Polar residues" evidence="1">
    <location>
        <begin position="34"/>
        <end position="44"/>
    </location>
</feature>
<dbReference type="InParanoid" id="A0A409XRK8"/>
<keyword evidence="3" id="KW-1185">Reference proteome</keyword>
<reference evidence="2 3" key="1">
    <citation type="journal article" date="2018" name="Evol. Lett.">
        <title>Horizontal gene cluster transfer increased hallucinogenic mushroom diversity.</title>
        <authorList>
            <person name="Reynolds H.T."/>
            <person name="Vijayakumar V."/>
            <person name="Gluck-Thaler E."/>
            <person name="Korotkin H.B."/>
            <person name="Matheny P.B."/>
            <person name="Slot J.C."/>
        </authorList>
    </citation>
    <scope>NUCLEOTIDE SEQUENCE [LARGE SCALE GENOMIC DNA]</scope>
    <source>
        <strain evidence="2 3">2631</strain>
    </source>
</reference>
<proteinExistence type="predicted"/>
<feature type="compositionally biased region" description="Polar residues" evidence="1">
    <location>
        <begin position="1"/>
        <end position="12"/>
    </location>
</feature>
<gene>
    <name evidence="2" type="ORF">CVT25_004517</name>
</gene>
<dbReference type="Proteomes" id="UP000283269">
    <property type="component" value="Unassembled WGS sequence"/>
</dbReference>
<evidence type="ECO:0000256" key="1">
    <source>
        <dbReference type="SAM" id="MobiDB-lite"/>
    </source>
</evidence>